<gene>
    <name evidence="1" type="ORF">NEZAVI_LOCUS7239</name>
</gene>
<proteinExistence type="predicted"/>
<dbReference type="Proteomes" id="UP001152798">
    <property type="component" value="Chromosome 3"/>
</dbReference>
<sequence length="217" mass="24140">MVLAMEGRRGGHLRLEVTVAGSWDEDLPRDISPTPGKSPIRAFFIPSYLEGYADTGDIADVVPRLVAVGVEQLARADRVEVARIRPRTAQKSSSQKESDCEVINIGTDVGRTLDQLNEEVLATGKTWMVLEPGILNENEGGCIVNLEKMEMIAAALVQNGSSLKVFDELQLDVFFQEVVIPKINEILKRYIPAVEKKLQNNCEALRRFDKNIDLSQF</sequence>
<dbReference type="EMBL" id="OV725079">
    <property type="protein sequence ID" value="CAH1397411.1"/>
    <property type="molecule type" value="Genomic_DNA"/>
</dbReference>
<accession>A0A9P0H8L1</accession>
<name>A0A9P0H8L1_NEZVI</name>
<dbReference type="OrthoDB" id="10547045at2759"/>
<protein>
    <submittedName>
        <fullName evidence="1">Uncharacterized protein</fullName>
    </submittedName>
</protein>
<dbReference type="AlphaFoldDB" id="A0A9P0H8L1"/>
<evidence type="ECO:0000313" key="1">
    <source>
        <dbReference type="EMBL" id="CAH1397411.1"/>
    </source>
</evidence>
<organism evidence="1 2">
    <name type="scientific">Nezara viridula</name>
    <name type="common">Southern green stink bug</name>
    <name type="synonym">Cimex viridulus</name>
    <dbReference type="NCBI Taxonomy" id="85310"/>
    <lineage>
        <taxon>Eukaryota</taxon>
        <taxon>Metazoa</taxon>
        <taxon>Ecdysozoa</taxon>
        <taxon>Arthropoda</taxon>
        <taxon>Hexapoda</taxon>
        <taxon>Insecta</taxon>
        <taxon>Pterygota</taxon>
        <taxon>Neoptera</taxon>
        <taxon>Paraneoptera</taxon>
        <taxon>Hemiptera</taxon>
        <taxon>Heteroptera</taxon>
        <taxon>Panheteroptera</taxon>
        <taxon>Pentatomomorpha</taxon>
        <taxon>Pentatomoidea</taxon>
        <taxon>Pentatomidae</taxon>
        <taxon>Pentatominae</taxon>
        <taxon>Nezara</taxon>
    </lineage>
</organism>
<keyword evidence="2" id="KW-1185">Reference proteome</keyword>
<reference evidence="1" key="1">
    <citation type="submission" date="2022-01" db="EMBL/GenBank/DDBJ databases">
        <authorList>
            <person name="King R."/>
        </authorList>
    </citation>
    <scope>NUCLEOTIDE SEQUENCE</scope>
</reference>
<evidence type="ECO:0000313" key="2">
    <source>
        <dbReference type="Proteomes" id="UP001152798"/>
    </source>
</evidence>